<reference evidence="1 2" key="1">
    <citation type="submission" date="2019-08" db="EMBL/GenBank/DDBJ databases">
        <title>Complete genome sequence of Candidatus Uab amorphum.</title>
        <authorList>
            <person name="Shiratori T."/>
            <person name="Suzuki S."/>
            <person name="Kakizawa Y."/>
            <person name="Ishida K."/>
        </authorList>
    </citation>
    <scope>NUCLEOTIDE SEQUENCE [LARGE SCALE GENOMIC DNA]</scope>
    <source>
        <strain evidence="1 2">SRT547</strain>
    </source>
</reference>
<dbReference type="KEGG" id="uam:UABAM_06048"/>
<evidence type="ECO:0000313" key="2">
    <source>
        <dbReference type="Proteomes" id="UP000326354"/>
    </source>
</evidence>
<name>A0A5S9F688_UABAM</name>
<dbReference type="OrthoDB" id="286898at2"/>
<gene>
    <name evidence="1" type="ORF">UABAM_06048</name>
</gene>
<evidence type="ECO:0000313" key="1">
    <source>
        <dbReference type="EMBL" id="BBM87636.1"/>
    </source>
</evidence>
<dbReference type="EMBL" id="AP019860">
    <property type="protein sequence ID" value="BBM87636.1"/>
    <property type="molecule type" value="Genomic_DNA"/>
</dbReference>
<keyword evidence="2" id="KW-1185">Reference proteome</keyword>
<dbReference type="RefSeq" id="WP_151971645.1">
    <property type="nucleotide sequence ID" value="NZ_AP019860.1"/>
</dbReference>
<dbReference type="SUPFAM" id="SSF56059">
    <property type="entry name" value="Glutathione synthetase ATP-binding domain-like"/>
    <property type="match status" value="1"/>
</dbReference>
<sequence>MKVKKIKIMASYDWSMCYTVSEFFKFLDPVVHYKGEKYRLELGRVIAKPLLCGQNLNNEVDFVVDRTIHWNDYYKCWAQQAINSQMSIVNHSNTFQNHDKHSTYDLMARAMHPKDRFPKTVLLPQFYPYTEDLEKHEEWKDLQGYITKYTKFGHDENLRQTDWEKINNQMERAKHFREQGKVVRAQYYDKGNYLKDAMETYFDNQFPIFLKKAFGGGGSDVFKIDSMDELYAKYDETDGRTFHLQEAIENYDLFVRCIAAGPQVLPMRFQPDHPHHQHYSEEKLHMDKDMYVRLRNYVLFINSFHRWTYNSYEALVKNGQIHPIDFANACPDSHFTSLHVHFPWVVCACLKWFMYCAVTGKDMRIDLEQKKYLSVLNDPNKSAQEKYDFYSKLNEEYFETEDFEKFCNENFADMEEKMLQFYDQRIDDVIRYALYYSDFPKHEHDQFFHYYKQMMEENFRANPKEYLSTVLYN</sequence>
<organism evidence="1 2">
    <name type="scientific">Uabimicrobium amorphum</name>
    <dbReference type="NCBI Taxonomy" id="2596890"/>
    <lineage>
        <taxon>Bacteria</taxon>
        <taxon>Pseudomonadati</taxon>
        <taxon>Planctomycetota</taxon>
        <taxon>Candidatus Uabimicrobiia</taxon>
        <taxon>Candidatus Uabimicrobiales</taxon>
        <taxon>Candidatus Uabimicrobiaceae</taxon>
        <taxon>Candidatus Uabimicrobium</taxon>
    </lineage>
</organism>
<dbReference type="AlphaFoldDB" id="A0A5S9F688"/>
<accession>A0A5S9F688</accession>
<protein>
    <submittedName>
        <fullName evidence="1">Glutathione synthase</fullName>
    </submittedName>
</protein>
<dbReference type="Proteomes" id="UP000326354">
    <property type="component" value="Chromosome"/>
</dbReference>
<proteinExistence type="predicted"/>